<sequence>MSRLPLAPGRFGVIVVGMMTISRLRAMALAALVLGVVAPAGAAPLHHDIELTLDPAAGRMEAVDSLTLPGGTRTLRLDPALTLHEVRIGDRPVDVDRRGDRLRLNLPEGGGAVTIRYGGRLPGFTAGIGVASDREGAFLPGQGGWLPDAGAEPAADADGPPSWRLSVRVPAPYVAVATGRLVEEGRDAAGYRAVFEESRSVEEPSVFAGPWTVEERMAGALRLRLYRHPEQTGLADGYLALSEQAIAAGAARIGAYPFDGFSIVSVPPPVGLGFPGLTAIGRSVLPLPFIRSQSLTHEIMHNWWGNGVRVGSGGNWAEGLTTYMADYAAARDRGADAARAMRLDWLRDYAALPAERDRPLTEFLSKTHDAAQIVGYGKAAMLFHMLEAEIGREAFDAGIRRFWSDHAFRDAGWRDLRRAFETASGRDLGGLFAQWLERRGAPLLTLADARADGDGVLLTLRQEADKPYALTVPVRLETAAGVEERSVRFDVKEATLRVPAGAAVRAVSVDPDFDLFRRLAPGEAPPILRDVTLRPAAERVIAADGDAAEAARALAGRLMDGAGRESGGSGAPVLLVGTDAAVVRELERRGLAPVPAELAGRGSARVWVSRAADGRTALVVSGADAAALQALVRPLPHYGRQSWLVFEGAKAADRGVWAVGDSPLRRVVGR</sequence>
<keyword evidence="2" id="KW-0031">Aminopeptidase</keyword>
<organism evidence="2 3">
    <name type="scientific">Azospirillum lipoferum (strain 4B)</name>
    <dbReference type="NCBI Taxonomy" id="862719"/>
    <lineage>
        <taxon>Bacteria</taxon>
        <taxon>Pseudomonadati</taxon>
        <taxon>Pseudomonadota</taxon>
        <taxon>Alphaproteobacteria</taxon>
        <taxon>Rhodospirillales</taxon>
        <taxon>Azospirillaceae</taxon>
        <taxon>Azospirillum</taxon>
    </lineage>
</organism>
<dbReference type="InterPro" id="IPR042097">
    <property type="entry name" value="Aminopeptidase_N-like_N_sf"/>
</dbReference>
<dbReference type="KEGG" id="ali:AZOLI_1895"/>
<proteinExistence type="predicted"/>
<dbReference type="GO" id="GO:0016285">
    <property type="term" value="F:alanyl aminopeptidase activity"/>
    <property type="evidence" value="ECO:0007669"/>
    <property type="project" value="UniProtKB-EC"/>
</dbReference>
<keyword evidence="2" id="KW-0378">Hydrolase</keyword>
<dbReference type="SUPFAM" id="SSF55486">
    <property type="entry name" value="Metalloproteases ('zincins'), catalytic domain"/>
    <property type="match status" value="1"/>
</dbReference>
<accession>G7Z1N7</accession>
<evidence type="ECO:0000259" key="1">
    <source>
        <dbReference type="Pfam" id="PF01433"/>
    </source>
</evidence>
<keyword evidence="2" id="KW-0645">Protease</keyword>
<dbReference type="Pfam" id="PF01433">
    <property type="entry name" value="Peptidase_M1"/>
    <property type="match status" value="1"/>
</dbReference>
<dbReference type="InterPro" id="IPR014782">
    <property type="entry name" value="Peptidase_M1_dom"/>
</dbReference>
<dbReference type="AlphaFoldDB" id="G7Z1N7"/>
<dbReference type="InterPro" id="IPR027268">
    <property type="entry name" value="Peptidase_M4/M1_CTD_sf"/>
</dbReference>
<dbReference type="PANTHER" id="PTHR45726:SF3">
    <property type="entry name" value="LEUKOTRIENE A-4 HYDROLASE"/>
    <property type="match status" value="1"/>
</dbReference>
<keyword evidence="3" id="KW-1185">Reference proteome</keyword>
<dbReference type="Gene3D" id="1.10.390.10">
    <property type="entry name" value="Neutral Protease Domain 2"/>
    <property type="match status" value="1"/>
</dbReference>
<dbReference type="PANTHER" id="PTHR45726">
    <property type="entry name" value="LEUKOTRIENE A-4 HYDROLASE"/>
    <property type="match status" value="1"/>
</dbReference>
<dbReference type="Proteomes" id="UP000005667">
    <property type="component" value="Chromosome"/>
</dbReference>
<dbReference type="HOGENOM" id="CLU_014353_0_0_5"/>
<dbReference type="SUPFAM" id="SSF63737">
    <property type="entry name" value="Leukotriene A4 hydrolase N-terminal domain"/>
    <property type="match status" value="1"/>
</dbReference>
<reference evidence="3" key="1">
    <citation type="journal article" date="2011" name="PLoS Genet.">
        <title>Azospirillum genomes reveal transition of bacteria from aquatic to terrestrial environments.</title>
        <authorList>
            <person name="Wisniewski-Dye F."/>
            <person name="Borziak K."/>
            <person name="Khalsa-Moyers G."/>
            <person name="Alexandre G."/>
            <person name="Sukharnikov L.O."/>
            <person name="Wuichet K."/>
            <person name="Hurst G.B."/>
            <person name="McDonald W.H."/>
            <person name="Robertson J.S."/>
            <person name="Barbe V."/>
            <person name="Calteau A."/>
            <person name="Rouy Z."/>
            <person name="Mangenot S."/>
            <person name="Prigent-Combaret C."/>
            <person name="Normand P."/>
            <person name="Boyer M."/>
            <person name="Siguier P."/>
            <person name="Dessaux Y."/>
            <person name="Elmerich C."/>
            <person name="Condemine G."/>
            <person name="Krishnen G."/>
            <person name="Kennedy I."/>
            <person name="Paterson A.H."/>
            <person name="Gonzalez V."/>
            <person name="Mavingui P."/>
            <person name="Zhulin I.B."/>
        </authorList>
    </citation>
    <scope>NUCLEOTIDE SEQUENCE [LARGE SCALE GENOMIC DNA]</scope>
    <source>
        <strain evidence="3">4B</strain>
    </source>
</reference>
<dbReference type="STRING" id="862719.AZOLI_1895"/>
<dbReference type="OrthoDB" id="9762302at2"/>
<evidence type="ECO:0000313" key="2">
    <source>
        <dbReference type="EMBL" id="CBS87149.1"/>
    </source>
</evidence>
<feature type="domain" description="Peptidase M1 membrane alanine aminopeptidase" evidence="1">
    <location>
        <begin position="295"/>
        <end position="435"/>
    </location>
</feature>
<dbReference type="EC" id="3.4.11.2" evidence="2"/>
<evidence type="ECO:0000313" key="3">
    <source>
        <dbReference type="Proteomes" id="UP000005667"/>
    </source>
</evidence>
<dbReference type="GO" id="GO:0008237">
    <property type="term" value="F:metallopeptidase activity"/>
    <property type="evidence" value="ECO:0007669"/>
    <property type="project" value="InterPro"/>
</dbReference>
<gene>
    <name evidence="2" type="ordered locus">AZOLI_1895</name>
</gene>
<dbReference type="EMBL" id="FQ311868">
    <property type="protein sequence ID" value="CBS87149.1"/>
    <property type="molecule type" value="Genomic_DNA"/>
</dbReference>
<dbReference type="GO" id="GO:0008270">
    <property type="term" value="F:zinc ion binding"/>
    <property type="evidence" value="ECO:0007669"/>
    <property type="project" value="InterPro"/>
</dbReference>
<name>G7Z1N7_AZOL4</name>
<dbReference type="InterPro" id="IPR034015">
    <property type="entry name" value="M1_LTA4H"/>
</dbReference>
<protein>
    <submittedName>
        <fullName evidence="2">Aminopeptidase</fullName>
        <ecNumber evidence="2">3.4.11.2</ecNumber>
    </submittedName>
</protein>